<evidence type="ECO:0000256" key="1">
    <source>
        <dbReference type="SAM" id="Phobius"/>
    </source>
</evidence>
<reference evidence="2 3" key="1">
    <citation type="journal article" date="2023" name="Plants (Basel)">
        <title>Bridging the Gap: Combining Genomics and Transcriptomics Approaches to Understand Stylosanthes scabra, an Orphan Legume from the Brazilian Caatinga.</title>
        <authorList>
            <person name="Ferreira-Neto J.R.C."/>
            <person name="da Silva M.D."/>
            <person name="Binneck E."/>
            <person name="de Melo N.F."/>
            <person name="da Silva R.H."/>
            <person name="de Melo A.L.T.M."/>
            <person name="Pandolfi V."/>
            <person name="Bustamante F.O."/>
            <person name="Brasileiro-Vidal A.C."/>
            <person name="Benko-Iseppon A.M."/>
        </authorList>
    </citation>
    <scope>NUCLEOTIDE SEQUENCE [LARGE SCALE GENOMIC DNA]</scope>
    <source>
        <tissue evidence="2">Leaves</tissue>
    </source>
</reference>
<dbReference type="Proteomes" id="UP001341840">
    <property type="component" value="Unassembled WGS sequence"/>
</dbReference>
<accession>A0ABU6UMW1</accession>
<comment type="caution">
    <text evidence="2">The sequence shown here is derived from an EMBL/GenBank/DDBJ whole genome shotgun (WGS) entry which is preliminary data.</text>
</comment>
<evidence type="ECO:0000313" key="2">
    <source>
        <dbReference type="EMBL" id="MED6162632.1"/>
    </source>
</evidence>
<sequence length="145" mass="16189">MNSGELIQNQFSNQFSEFSLTLNVDEGEEWAECVLSFPFIATNEWQFCNFAVRFVPDLTINVGVRFRVLNIFVIISMFSFSIFVIPDGAKPVPPIKLTAGANGASYFARKNPLSMNISANLRNKSRSLVHEKVGVYIVSGREVSS</sequence>
<name>A0ABU6UMW1_9FABA</name>
<protein>
    <submittedName>
        <fullName evidence="2">Uncharacterized protein</fullName>
    </submittedName>
</protein>
<keyword evidence="1" id="KW-0472">Membrane</keyword>
<evidence type="ECO:0000313" key="3">
    <source>
        <dbReference type="Proteomes" id="UP001341840"/>
    </source>
</evidence>
<organism evidence="2 3">
    <name type="scientific">Stylosanthes scabra</name>
    <dbReference type="NCBI Taxonomy" id="79078"/>
    <lineage>
        <taxon>Eukaryota</taxon>
        <taxon>Viridiplantae</taxon>
        <taxon>Streptophyta</taxon>
        <taxon>Embryophyta</taxon>
        <taxon>Tracheophyta</taxon>
        <taxon>Spermatophyta</taxon>
        <taxon>Magnoliopsida</taxon>
        <taxon>eudicotyledons</taxon>
        <taxon>Gunneridae</taxon>
        <taxon>Pentapetalae</taxon>
        <taxon>rosids</taxon>
        <taxon>fabids</taxon>
        <taxon>Fabales</taxon>
        <taxon>Fabaceae</taxon>
        <taxon>Papilionoideae</taxon>
        <taxon>50 kb inversion clade</taxon>
        <taxon>dalbergioids sensu lato</taxon>
        <taxon>Dalbergieae</taxon>
        <taxon>Pterocarpus clade</taxon>
        <taxon>Stylosanthes</taxon>
    </lineage>
</organism>
<proteinExistence type="predicted"/>
<dbReference type="EMBL" id="JASCZI010121683">
    <property type="protein sequence ID" value="MED6162632.1"/>
    <property type="molecule type" value="Genomic_DNA"/>
</dbReference>
<feature type="non-terminal residue" evidence="2">
    <location>
        <position position="145"/>
    </location>
</feature>
<keyword evidence="1" id="KW-0812">Transmembrane</keyword>
<feature type="transmembrane region" description="Helical" evidence="1">
    <location>
        <begin position="68"/>
        <end position="86"/>
    </location>
</feature>
<gene>
    <name evidence="2" type="ORF">PIB30_072328</name>
</gene>
<keyword evidence="1" id="KW-1133">Transmembrane helix</keyword>
<keyword evidence="3" id="KW-1185">Reference proteome</keyword>